<keyword evidence="1" id="KW-0472">Membrane</keyword>
<feature type="transmembrane region" description="Helical" evidence="1">
    <location>
        <begin position="98"/>
        <end position="117"/>
    </location>
</feature>
<keyword evidence="3" id="KW-1185">Reference proteome</keyword>
<dbReference type="RefSeq" id="WP_132795940.1">
    <property type="nucleotide sequence ID" value="NZ_SLXM01000013.1"/>
</dbReference>
<dbReference type="EMBL" id="SLXM01000013">
    <property type="protein sequence ID" value="TCP22173.1"/>
    <property type="molecule type" value="Genomic_DNA"/>
</dbReference>
<feature type="transmembrane region" description="Helical" evidence="1">
    <location>
        <begin position="179"/>
        <end position="197"/>
    </location>
</feature>
<name>A0A4R2NKQ7_9FLAO</name>
<dbReference type="AlphaFoldDB" id="A0A4R2NKQ7"/>
<protein>
    <submittedName>
        <fullName evidence="2">Uncharacterized protein</fullName>
    </submittedName>
</protein>
<feature type="transmembrane region" description="Helical" evidence="1">
    <location>
        <begin position="300"/>
        <end position="322"/>
    </location>
</feature>
<dbReference type="Proteomes" id="UP000294564">
    <property type="component" value="Unassembled WGS sequence"/>
</dbReference>
<evidence type="ECO:0000313" key="3">
    <source>
        <dbReference type="Proteomes" id="UP000294564"/>
    </source>
</evidence>
<keyword evidence="1" id="KW-1133">Transmembrane helix</keyword>
<feature type="transmembrane region" description="Helical" evidence="1">
    <location>
        <begin position="12"/>
        <end position="38"/>
    </location>
</feature>
<organism evidence="2 3">
    <name type="scientific">Tenacibaculum skagerrakense</name>
    <dbReference type="NCBI Taxonomy" id="186571"/>
    <lineage>
        <taxon>Bacteria</taxon>
        <taxon>Pseudomonadati</taxon>
        <taxon>Bacteroidota</taxon>
        <taxon>Flavobacteriia</taxon>
        <taxon>Flavobacteriales</taxon>
        <taxon>Flavobacteriaceae</taxon>
        <taxon>Tenacibaculum</taxon>
    </lineage>
</organism>
<feature type="transmembrane region" description="Helical" evidence="1">
    <location>
        <begin position="146"/>
        <end position="167"/>
    </location>
</feature>
<comment type="caution">
    <text evidence="2">The sequence shown here is derived from an EMBL/GenBank/DDBJ whole genome shotgun (WGS) entry which is preliminary data.</text>
</comment>
<feature type="transmembrane region" description="Helical" evidence="1">
    <location>
        <begin position="58"/>
        <end position="78"/>
    </location>
</feature>
<feature type="transmembrane region" description="Helical" evidence="1">
    <location>
        <begin position="278"/>
        <end position="294"/>
    </location>
</feature>
<reference evidence="2 3" key="1">
    <citation type="submission" date="2019-03" db="EMBL/GenBank/DDBJ databases">
        <title>Genomic Encyclopedia of Type Strains, Phase IV (KMG-IV): sequencing the most valuable type-strain genomes for metagenomic binning, comparative biology and taxonomic classification.</title>
        <authorList>
            <person name="Goeker M."/>
        </authorList>
    </citation>
    <scope>NUCLEOTIDE SEQUENCE [LARGE SCALE GENOMIC DNA]</scope>
    <source>
        <strain evidence="2 3">DSM 14836</strain>
    </source>
</reference>
<accession>A0A4R2NKQ7</accession>
<evidence type="ECO:0000256" key="1">
    <source>
        <dbReference type="SAM" id="Phobius"/>
    </source>
</evidence>
<dbReference type="OrthoDB" id="114919at2"/>
<keyword evidence="1" id="KW-0812">Transmembrane</keyword>
<feature type="transmembrane region" description="Helical" evidence="1">
    <location>
        <begin position="124"/>
        <end position="140"/>
    </location>
</feature>
<feature type="transmembrane region" description="Helical" evidence="1">
    <location>
        <begin position="240"/>
        <end position="258"/>
    </location>
</feature>
<evidence type="ECO:0000313" key="2">
    <source>
        <dbReference type="EMBL" id="TCP22173.1"/>
    </source>
</evidence>
<sequence>MKLTVDLLNTFLILIALFIAYLMPFELFLISYALLGPLHYLTEINWIKDKSYFVKEKYWLQLCVVMALLIAIPALIGLDFIKNSLSKSIISIVDSVKPYTNMAIFLCLVAAFTAIFIKRNYLKVIVFFGMGILSFFLIKVSNFNLIIGIFLPTLIHVYVFTMLFMWYGTLKQSTKVGSFNVILLAAVPIIVYFLPLYDSWRVLSEYVKNVYVESKFYLLNVYTSKTIGASDGSNFNFSDIITGKIQLFISFAYTYHYLNWFSKTTIIGWHKNINKTKLFALLTIWVVSVALYAYNFKLGLILLLFLSFMHVFLEFPVNIISIKEIVKHYTKKLNSVKTN</sequence>
<gene>
    <name evidence="2" type="ORF">EV195_11321</name>
</gene>
<proteinExistence type="predicted"/>